<dbReference type="GO" id="GO:0005783">
    <property type="term" value="C:endoplasmic reticulum"/>
    <property type="evidence" value="ECO:0007669"/>
    <property type="project" value="TreeGrafter"/>
</dbReference>
<dbReference type="InterPro" id="IPR050425">
    <property type="entry name" value="NAD(P)_dehydrat-like"/>
</dbReference>
<dbReference type="GO" id="GO:0006696">
    <property type="term" value="P:ergosterol biosynthetic process"/>
    <property type="evidence" value="ECO:0007669"/>
    <property type="project" value="TreeGrafter"/>
</dbReference>
<keyword evidence="3" id="KW-1133">Transmembrane helix</keyword>
<accession>A0A8H5C8M4</accession>
<evidence type="ECO:0000256" key="2">
    <source>
        <dbReference type="ARBA" id="ARBA00023445"/>
    </source>
</evidence>
<evidence type="ECO:0000256" key="3">
    <source>
        <dbReference type="SAM" id="Phobius"/>
    </source>
</evidence>
<evidence type="ECO:0000313" key="5">
    <source>
        <dbReference type="EMBL" id="KAF5336022.1"/>
    </source>
</evidence>
<feature type="domain" description="3-beta hydroxysteroid dehydrogenase/isomerase" evidence="4">
    <location>
        <begin position="76"/>
        <end position="362"/>
    </location>
</feature>
<dbReference type="GO" id="GO:0000252">
    <property type="term" value="F:3-beta-hydroxysteroid dehydrogenase [NAD(P)+]/C4-decarboxylase activity"/>
    <property type="evidence" value="ECO:0007669"/>
    <property type="project" value="TreeGrafter"/>
</dbReference>
<evidence type="ECO:0000259" key="4">
    <source>
        <dbReference type="Pfam" id="PF01073"/>
    </source>
</evidence>
<dbReference type="OrthoDB" id="10058185at2759"/>
<feature type="transmembrane region" description="Helical" evidence="3">
    <location>
        <begin position="6"/>
        <end position="24"/>
    </location>
</feature>
<keyword evidence="1" id="KW-0560">Oxidoreductase</keyword>
<comment type="caution">
    <text evidence="5">The sequence shown here is derived from an EMBL/GenBank/DDBJ whole genome shotgun (WGS) entry which is preliminary data.</text>
</comment>
<dbReference type="SUPFAM" id="SSF51735">
    <property type="entry name" value="NAD(P)-binding Rossmann-fold domains"/>
    <property type="match status" value="1"/>
</dbReference>
<dbReference type="Gene3D" id="3.40.50.720">
    <property type="entry name" value="NAD(P)-binding Rossmann-like Domain"/>
    <property type="match status" value="1"/>
</dbReference>
<dbReference type="InterPro" id="IPR036291">
    <property type="entry name" value="NAD(P)-bd_dom_sf"/>
</dbReference>
<dbReference type="PANTHER" id="PTHR10366">
    <property type="entry name" value="NAD DEPENDENT EPIMERASE/DEHYDRATASE"/>
    <property type="match status" value="1"/>
</dbReference>
<name>A0A8H5C8M4_9AGAR</name>
<proteinExistence type="inferred from homology"/>
<dbReference type="Pfam" id="PF01073">
    <property type="entry name" value="3Beta_HSD"/>
    <property type="match status" value="1"/>
</dbReference>
<gene>
    <name evidence="5" type="ORF">D9611_006363</name>
</gene>
<keyword evidence="6" id="KW-1185">Reference proteome</keyword>
<dbReference type="PANTHER" id="PTHR10366:SF447">
    <property type="entry name" value="HYDROXYSTEROID DEHYDROGENASE_ISOMERASE FAMILY PROTEIN, PUTATIVE (AFU_ORTHOLOGUE AFUA_1G06450)-RELATED"/>
    <property type="match status" value="1"/>
</dbReference>
<keyword evidence="3" id="KW-0812">Transmembrane</keyword>
<keyword evidence="3" id="KW-0472">Membrane</keyword>
<comment type="similarity">
    <text evidence="2">Belongs to the NAD(P)-dependent epimerase/dehydratase family. Dihydroflavonol-4-reductase subfamily.</text>
</comment>
<sequence>MVTAVEWITGILGALASLVLYITWNDRKLRRVPDRIAKLSKRLTPESVRADAKAYAEGPAKTIKSQLPDKTGRRYVVVGGGGFLGGWIIHQLLERGEDPENIRVLDLNMTPANYIVADAKERGLQYIKTDVTNPASVDEAFAHPWKNADKPITVFHTAANIRFYELDPAFLPRSSKVNVDGVRNVIEASKRAGVDVFVHTSSASIGVHSTRLLLWPWEKEPKRFVQVVSDKSAEPKTHWDHFSNYAVSKLEGENLVKSLDGTLVEGGKKMRTGSIRPGNGIFGPRGDMICGGYLIRKTNPSWVHNSYSSFIYVENCALSHLHYERRLIDLVEGNRKDLPDIGGQFFNVRDPGPTPTYGDAYQTLETLTDGECHFPVFSPTAMFLLAQIMGTYYVNQQRIAMRLPPSLHSIFTKIFPTIKGDLVNLQPSLFYLTSVHLIFDDSRARLSPEKGGLGYEGVWTTFEGLYNTWKEFDSGPYGKVNSRSAKAGIPLPDIFKKKKKTAAAAATNVVAEGINLPVTPMEEEVEPLA</sequence>
<dbReference type="AlphaFoldDB" id="A0A8H5C8M4"/>
<protein>
    <recommendedName>
        <fullName evidence="4">3-beta hydroxysteroid dehydrogenase/isomerase domain-containing protein</fullName>
    </recommendedName>
</protein>
<dbReference type="Proteomes" id="UP000541558">
    <property type="component" value="Unassembled WGS sequence"/>
</dbReference>
<dbReference type="EMBL" id="JAACJK010000059">
    <property type="protein sequence ID" value="KAF5336022.1"/>
    <property type="molecule type" value="Genomic_DNA"/>
</dbReference>
<organism evidence="5 6">
    <name type="scientific">Ephemerocybe angulata</name>
    <dbReference type="NCBI Taxonomy" id="980116"/>
    <lineage>
        <taxon>Eukaryota</taxon>
        <taxon>Fungi</taxon>
        <taxon>Dikarya</taxon>
        <taxon>Basidiomycota</taxon>
        <taxon>Agaricomycotina</taxon>
        <taxon>Agaricomycetes</taxon>
        <taxon>Agaricomycetidae</taxon>
        <taxon>Agaricales</taxon>
        <taxon>Agaricineae</taxon>
        <taxon>Psathyrellaceae</taxon>
        <taxon>Ephemerocybe</taxon>
    </lineage>
</organism>
<dbReference type="InterPro" id="IPR002225">
    <property type="entry name" value="3Beta_OHSteriod_DH/Estase"/>
</dbReference>
<evidence type="ECO:0000256" key="1">
    <source>
        <dbReference type="ARBA" id="ARBA00023002"/>
    </source>
</evidence>
<evidence type="ECO:0000313" key="6">
    <source>
        <dbReference type="Proteomes" id="UP000541558"/>
    </source>
</evidence>
<reference evidence="5 6" key="1">
    <citation type="journal article" date="2020" name="ISME J.">
        <title>Uncovering the hidden diversity of litter-decomposition mechanisms in mushroom-forming fungi.</title>
        <authorList>
            <person name="Floudas D."/>
            <person name="Bentzer J."/>
            <person name="Ahren D."/>
            <person name="Johansson T."/>
            <person name="Persson P."/>
            <person name="Tunlid A."/>
        </authorList>
    </citation>
    <scope>NUCLEOTIDE SEQUENCE [LARGE SCALE GENOMIC DNA]</scope>
    <source>
        <strain evidence="5 6">CBS 175.51</strain>
    </source>
</reference>